<evidence type="ECO:0000313" key="13">
    <source>
        <dbReference type="Proteomes" id="UP001396334"/>
    </source>
</evidence>
<dbReference type="Proteomes" id="UP001396334">
    <property type="component" value="Unassembled WGS sequence"/>
</dbReference>
<evidence type="ECO:0000256" key="10">
    <source>
        <dbReference type="SAM" id="SignalP"/>
    </source>
</evidence>
<dbReference type="InterPro" id="IPR036312">
    <property type="entry name" value="Bifun_inhib/LTP/seed_sf"/>
</dbReference>
<dbReference type="Gene3D" id="1.10.110.10">
    <property type="entry name" value="Plant lipid-transfer and hydrophobic proteins"/>
    <property type="match status" value="1"/>
</dbReference>
<feature type="region of interest" description="Disordered" evidence="9">
    <location>
        <begin position="137"/>
        <end position="163"/>
    </location>
</feature>
<evidence type="ECO:0000256" key="1">
    <source>
        <dbReference type="ARBA" id="ARBA00004609"/>
    </source>
</evidence>
<feature type="signal peptide" evidence="10">
    <location>
        <begin position="1"/>
        <end position="24"/>
    </location>
</feature>
<evidence type="ECO:0000256" key="6">
    <source>
        <dbReference type="ARBA" id="ARBA00023157"/>
    </source>
</evidence>
<keyword evidence="8" id="KW-0449">Lipoprotein</keyword>
<keyword evidence="13" id="KW-1185">Reference proteome</keyword>
<keyword evidence="4" id="KW-0336">GPI-anchor</keyword>
<evidence type="ECO:0000256" key="8">
    <source>
        <dbReference type="ARBA" id="ARBA00023288"/>
    </source>
</evidence>
<feature type="compositionally biased region" description="Low complexity" evidence="9">
    <location>
        <begin position="141"/>
        <end position="161"/>
    </location>
</feature>
<comment type="subcellular location">
    <subcellularLocation>
        <location evidence="1">Cell membrane</location>
        <topology evidence="1">Lipid-anchor</topology>
        <topology evidence="1">GPI-anchor</topology>
    </subcellularLocation>
</comment>
<organism evidence="12 13">
    <name type="scientific">Hibiscus sabdariffa</name>
    <name type="common">roselle</name>
    <dbReference type="NCBI Taxonomy" id="183260"/>
    <lineage>
        <taxon>Eukaryota</taxon>
        <taxon>Viridiplantae</taxon>
        <taxon>Streptophyta</taxon>
        <taxon>Embryophyta</taxon>
        <taxon>Tracheophyta</taxon>
        <taxon>Spermatophyta</taxon>
        <taxon>Magnoliopsida</taxon>
        <taxon>eudicotyledons</taxon>
        <taxon>Gunneridae</taxon>
        <taxon>Pentapetalae</taxon>
        <taxon>rosids</taxon>
        <taxon>malvids</taxon>
        <taxon>Malvales</taxon>
        <taxon>Malvaceae</taxon>
        <taxon>Malvoideae</taxon>
        <taxon>Hibiscus</taxon>
    </lineage>
</organism>
<evidence type="ECO:0000256" key="3">
    <source>
        <dbReference type="ARBA" id="ARBA00022475"/>
    </source>
</evidence>
<keyword evidence="4" id="KW-0472">Membrane</keyword>
<dbReference type="SUPFAM" id="SSF47699">
    <property type="entry name" value="Bifunctional inhibitor/lipid-transfer protein/seed storage 2S albumin"/>
    <property type="match status" value="1"/>
</dbReference>
<comment type="caution">
    <text evidence="12">The sequence shown here is derived from an EMBL/GenBank/DDBJ whole genome shotgun (WGS) entry which is preliminary data.</text>
</comment>
<keyword evidence="3" id="KW-1003">Cell membrane</keyword>
<sequence>MKSKHQSLTLSFVLLSTLLGFASSDVNQDKAECGTQLAGLASCLPYVAEQAKAPTADCCGGLKQVLDKSEKCLCVLLKDKDDPSLGLKINTTLAATLPRTCRAPVNLTECVSLLHLAPSSQDAKLFEEYGKLTEGHATAPAATGSGRRSSGSSSAAETSEGGRAKRWAGVEMAVGVSAWILRSSEKGSLDNAAADLEVLIRTEVAGSVGVWVSGPR</sequence>
<dbReference type="InterPro" id="IPR016140">
    <property type="entry name" value="Bifunc_inhib/LTP/seed_store"/>
</dbReference>
<evidence type="ECO:0000313" key="12">
    <source>
        <dbReference type="EMBL" id="KAK9029481.1"/>
    </source>
</evidence>
<evidence type="ECO:0000256" key="5">
    <source>
        <dbReference type="ARBA" id="ARBA00022729"/>
    </source>
</evidence>
<gene>
    <name evidence="12" type="ORF">V6N11_026596</name>
</gene>
<comment type="similarity">
    <text evidence="2">Belongs to the plant LTP family.</text>
</comment>
<name>A0ABR2SWU5_9ROSI</name>
<dbReference type="Pfam" id="PF14368">
    <property type="entry name" value="LTP_2"/>
    <property type="match status" value="1"/>
</dbReference>
<evidence type="ECO:0000256" key="4">
    <source>
        <dbReference type="ARBA" id="ARBA00022622"/>
    </source>
</evidence>
<protein>
    <recommendedName>
        <fullName evidence="11">Bifunctional inhibitor/plant lipid transfer protein/seed storage helical domain-containing protein</fullName>
    </recommendedName>
</protein>
<dbReference type="EMBL" id="JBBPBN010000011">
    <property type="protein sequence ID" value="KAK9029481.1"/>
    <property type="molecule type" value="Genomic_DNA"/>
</dbReference>
<keyword evidence="6" id="KW-1015">Disulfide bond</keyword>
<evidence type="ECO:0000256" key="7">
    <source>
        <dbReference type="ARBA" id="ARBA00023180"/>
    </source>
</evidence>
<dbReference type="InterPro" id="IPR043325">
    <property type="entry name" value="LTSS"/>
</dbReference>
<dbReference type="InterPro" id="IPR000528">
    <property type="entry name" value="Plant_nsLTP"/>
</dbReference>
<keyword evidence="7" id="KW-0325">Glycoprotein</keyword>
<feature type="chain" id="PRO_5045949312" description="Bifunctional inhibitor/plant lipid transfer protein/seed storage helical domain-containing protein" evidence="10">
    <location>
        <begin position="25"/>
        <end position="216"/>
    </location>
</feature>
<evidence type="ECO:0000259" key="11">
    <source>
        <dbReference type="SMART" id="SM00499"/>
    </source>
</evidence>
<dbReference type="CDD" id="cd00010">
    <property type="entry name" value="AAI_LTSS"/>
    <property type="match status" value="1"/>
</dbReference>
<evidence type="ECO:0000256" key="2">
    <source>
        <dbReference type="ARBA" id="ARBA00009748"/>
    </source>
</evidence>
<keyword evidence="5 10" id="KW-0732">Signal</keyword>
<proteinExistence type="inferred from homology"/>
<reference evidence="12 13" key="1">
    <citation type="journal article" date="2024" name="G3 (Bethesda)">
        <title>Genome assembly of Hibiscus sabdariffa L. provides insights into metabolisms of medicinal natural products.</title>
        <authorList>
            <person name="Kim T."/>
        </authorList>
    </citation>
    <scope>NUCLEOTIDE SEQUENCE [LARGE SCALE GENOMIC DNA]</scope>
    <source>
        <strain evidence="12">TK-2024</strain>
        <tissue evidence="12">Old leaves</tissue>
    </source>
</reference>
<feature type="domain" description="Bifunctional inhibitor/plant lipid transfer protein/seed storage helical" evidence="11">
    <location>
        <begin position="33"/>
        <end position="110"/>
    </location>
</feature>
<accession>A0ABR2SWU5</accession>
<dbReference type="PRINTS" id="PR00382">
    <property type="entry name" value="LIPIDTRNSFER"/>
</dbReference>
<dbReference type="PANTHER" id="PTHR33044">
    <property type="entry name" value="BIFUNCTIONAL INHIBITOR/LIPID-TRANSFER PROTEIN/SEED STORAGE 2S ALBUMIN SUPERFAMILY PROTEIN-RELATED"/>
    <property type="match status" value="1"/>
</dbReference>
<evidence type="ECO:0000256" key="9">
    <source>
        <dbReference type="SAM" id="MobiDB-lite"/>
    </source>
</evidence>
<dbReference type="SMART" id="SM00499">
    <property type="entry name" value="AAI"/>
    <property type="match status" value="1"/>
</dbReference>